<evidence type="ECO:0000313" key="8">
    <source>
        <dbReference type="Proteomes" id="UP001377567"/>
    </source>
</evidence>
<proteinExistence type="predicted"/>
<feature type="domain" description="Conserved oligomeric Golgi complex subunit 5 N-terminal" evidence="5">
    <location>
        <begin position="5"/>
        <end position="139"/>
    </location>
</feature>
<evidence type="ECO:0000259" key="6">
    <source>
        <dbReference type="Pfam" id="PF20649"/>
    </source>
</evidence>
<reference evidence="7 8" key="1">
    <citation type="journal article" date="2023" name="Elife">
        <title>Identification of key yeast species and microbe-microbe interactions impacting larval growth of Drosophila in the wild.</title>
        <authorList>
            <person name="Mure A."/>
            <person name="Sugiura Y."/>
            <person name="Maeda R."/>
            <person name="Honda K."/>
            <person name="Sakurai N."/>
            <person name="Takahashi Y."/>
            <person name="Watada M."/>
            <person name="Katoh T."/>
            <person name="Gotoh A."/>
            <person name="Gotoh Y."/>
            <person name="Taniguchi I."/>
            <person name="Nakamura K."/>
            <person name="Hayashi T."/>
            <person name="Katayama T."/>
            <person name="Uemura T."/>
            <person name="Hattori Y."/>
        </authorList>
    </citation>
    <scope>NUCLEOTIDE SEQUENCE [LARGE SCALE GENOMIC DNA]</scope>
    <source>
        <strain evidence="7 8">KH-74</strain>
    </source>
</reference>
<keyword evidence="8" id="KW-1185">Reference proteome</keyword>
<keyword evidence="4" id="KW-0472">Membrane</keyword>
<evidence type="ECO:0000256" key="2">
    <source>
        <dbReference type="ARBA" id="ARBA00020974"/>
    </source>
</evidence>
<evidence type="ECO:0000313" key="7">
    <source>
        <dbReference type="EMBL" id="GMM56799.1"/>
    </source>
</evidence>
<organism evidence="7 8">
    <name type="scientific">Maudiozyma humilis</name>
    <name type="common">Sour dough yeast</name>
    <name type="synonym">Kazachstania humilis</name>
    <dbReference type="NCBI Taxonomy" id="51915"/>
    <lineage>
        <taxon>Eukaryota</taxon>
        <taxon>Fungi</taxon>
        <taxon>Dikarya</taxon>
        <taxon>Ascomycota</taxon>
        <taxon>Saccharomycotina</taxon>
        <taxon>Saccharomycetes</taxon>
        <taxon>Saccharomycetales</taxon>
        <taxon>Saccharomycetaceae</taxon>
        <taxon>Maudiozyma</taxon>
    </lineage>
</organism>
<dbReference type="Pfam" id="PF10392">
    <property type="entry name" value="COG5_N"/>
    <property type="match status" value="1"/>
</dbReference>
<dbReference type="GO" id="GO:0017119">
    <property type="term" value="C:Golgi transport complex"/>
    <property type="evidence" value="ECO:0007669"/>
    <property type="project" value="InterPro"/>
</dbReference>
<name>A0AAV5RYW3_MAUHU</name>
<evidence type="ECO:0000256" key="4">
    <source>
        <dbReference type="ARBA" id="ARBA00023136"/>
    </source>
</evidence>
<evidence type="ECO:0000256" key="1">
    <source>
        <dbReference type="ARBA" id="ARBA00004395"/>
    </source>
</evidence>
<dbReference type="InterPro" id="IPR049176">
    <property type="entry name" value="COG5_N"/>
</dbReference>
<dbReference type="EMBL" id="BTGD01000010">
    <property type="protein sequence ID" value="GMM56799.1"/>
    <property type="molecule type" value="Genomic_DNA"/>
</dbReference>
<protein>
    <recommendedName>
        <fullName evidence="2">Conserved oligomeric Golgi complex subunit 5</fullName>
    </recommendedName>
</protein>
<dbReference type="PANTHER" id="PTHR13228:SF3">
    <property type="entry name" value="CONSERVED OLIGOMERIC GOLGI COMPLEX SUBUNIT 5"/>
    <property type="match status" value="1"/>
</dbReference>
<dbReference type="GO" id="GO:0000139">
    <property type="term" value="C:Golgi membrane"/>
    <property type="evidence" value="ECO:0007669"/>
    <property type="project" value="UniProtKB-SubCell"/>
</dbReference>
<comment type="subcellular location">
    <subcellularLocation>
        <location evidence="1">Golgi apparatus membrane</location>
        <topology evidence="1">Peripheral membrane protein</topology>
    </subcellularLocation>
</comment>
<dbReference type="PANTHER" id="PTHR13228">
    <property type="entry name" value="CONSERVED OLIGOMERIC GOLGI COMPLEX COMPONENT 5"/>
    <property type="match status" value="1"/>
</dbReference>
<sequence length="392" mass="43840">MDDFSDLLTDHFDAGRFANDLLKSTNPSATSDLSLDLATPVKKISYDLSELDSRANALVNKHPTVMVDQIYKEHAADDAIRKGLAPSLRYLDISYQRLQDEVMVPYQRAQKLQSVLSKVHQTADILRDALIYIHLATRIQQTMAATPRLSLETASQLTTLFAQLQLTVQENVNLRSLQVIKTLELQVGRECRKKLLDFLVAALTKECLNTFKIQNNRDTIKTLAFNLYTLSPQEFAATVHKIVLSHVAANSQILSKTINAVRTFPETLDEVVKKGYAMCTLERILADTAVSSNGTKSTLLVECAVHGKTQAQQQGQTPRDIFWSKLAANFKRDIDISFKRGGPVGKSLQRNYQGLIEAMNKYMRGSSDRRDYQKHLDAMVKSIAILAPPTSA</sequence>
<feature type="domain" description="Conserved oligomeric Golgi complex subunit 5 helical" evidence="6">
    <location>
        <begin position="174"/>
        <end position="362"/>
    </location>
</feature>
<evidence type="ECO:0000259" key="5">
    <source>
        <dbReference type="Pfam" id="PF10392"/>
    </source>
</evidence>
<evidence type="ECO:0000256" key="3">
    <source>
        <dbReference type="ARBA" id="ARBA00023034"/>
    </source>
</evidence>
<keyword evidence="3" id="KW-0333">Golgi apparatus</keyword>
<dbReference type="Pfam" id="PF20649">
    <property type="entry name" value="COG5_C"/>
    <property type="match status" value="1"/>
</dbReference>
<dbReference type="Proteomes" id="UP001377567">
    <property type="component" value="Unassembled WGS sequence"/>
</dbReference>
<dbReference type="InterPro" id="IPR019465">
    <property type="entry name" value="Cog5"/>
</dbReference>
<dbReference type="GO" id="GO:0006891">
    <property type="term" value="P:intra-Golgi vesicle-mediated transport"/>
    <property type="evidence" value="ECO:0007669"/>
    <property type="project" value="InterPro"/>
</dbReference>
<gene>
    <name evidence="7" type="ORF">DAKH74_034150</name>
</gene>
<dbReference type="InterPro" id="IPR048485">
    <property type="entry name" value="COG5_helical"/>
</dbReference>
<dbReference type="AlphaFoldDB" id="A0AAV5RYW3"/>
<comment type="caution">
    <text evidence="7">The sequence shown here is derived from an EMBL/GenBank/DDBJ whole genome shotgun (WGS) entry which is preliminary data.</text>
</comment>
<accession>A0AAV5RYW3</accession>